<dbReference type="PANTHER" id="PTHR37426:SF1">
    <property type="entry name" value="RIBOSOMAL RNA LARGE SUBUNIT METHYLTRANSFERASE J"/>
    <property type="match status" value="1"/>
</dbReference>
<dbReference type="Pfam" id="PF04378">
    <property type="entry name" value="RsmJ"/>
    <property type="match status" value="1"/>
</dbReference>
<feature type="site" description="Interaction with substrate rRNA" evidence="1">
    <location>
        <position position="4"/>
    </location>
</feature>
<protein>
    <recommendedName>
        <fullName evidence="1">Ribosomal RNA large subunit methyltransferase J</fullName>
        <ecNumber evidence="1">2.1.1.266</ecNumber>
    </recommendedName>
    <alternativeName>
        <fullName evidence="1">23S rRNA (adenine(2030)-N6)-methyltransferase</fullName>
    </alternativeName>
    <alternativeName>
        <fullName evidence="1">23S rRNA m6A2030 methyltransferase</fullName>
    </alternativeName>
</protein>
<feature type="binding site" evidence="1">
    <location>
        <position position="42"/>
    </location>
    <ligand>
        <name>S-adenosyl-L-methionine</name>
        <dbReference type="ChEBI" id="CHEBI:59789"/>
    </ligand>
</feature>
<keyword evidence="1" id="KW-0949">S-adenosyl-L-methionine</keyword>
<name>A0A0B7J001_9PROT</name>
<keyword evidence="1 2" id="KW-0808">Transferase</keyword>
<feature type="binding site" evidence="1">
    <location>
        <begin position="149"/>
        <end position="150"/>
    </location>
    <ligand>
        <name>S-adenosyl-L-methionine</name>
        <dbReference type="ChEBI" id="CHEBI:59789"/>
    </ligand>
</feature>
<comment type="catalytic activity">
    <reaction evidence="1">
        <text>adenosine(2030) in 23S rRNA + S-adenosyl-L-methionine = N(6)-methyladenosine(2030) in 23S rRNA + S-adenosyl-L-homocysteine + H(+)</text>
        <dbReference type="Rhea" id="RHEA:43736"/>
        <dbReference type="Rhea" id="RHEA-COMP:10668"/>
        <dbReference type="Rhea" id="RHEA-COMP:10669"/>
        <dbReference type="ChEBI" id="CHEBI:15378"/>
        <dbReference type="ChEBI" id="CHEBI:57856"/>
        <dbReference type="ChEBI" id="CHEBI:59789"/>
        <dbReference type="ChEBI" id="CHEBI:74411"/>
        <dbReference type="ChEBI" id="CHEBI:74449"/>
        <dbReference type="EC" id="2.1.1.266"/>
    </reaction>
</comment>
<feature type="binding site" evidence="1">
    <location>
        <position position="170"/>
    </location>
    <ligand>
        <name>S-adenosyl-L-methionine</name>
        <dbReference type="ChEBI" id="CHEBI:59789"/>
    </ligand>
</feature>
<keyword evidence="1 2" id="KW-0489">Methyltransferase</keyword>
<comment type="similarity">
    <text evidence="1">Belongs to the RlmJ family.</text>
</comment>
<dbReference type="GO" id="GO:0003723">
    <property type="term" value="F:RNA binding"/>
    <property type="evidence" value="ECO:0007669"/>
    <property type="project" value="UniProtKB-UniRule"/>
</dbReference>
<dbReference type="GO" id="GO:0036307">
    <property type="term" value="F:23S rRNA (adenine(2030)-N(6))-methyltransferase activity"/>
    <property type="evidence" value="ECO:0007669"/>
    <property type="project" value="UniProtKB-UniRule"/>
</dbReference>
<organism evidence="2 3">
    <name type="scientific">Candidatus Methylopumilus turicensis</name>
    <dbReference type="NCBI Taxonomy" id="1581680"/>
    <lineage>
        <taxon>Bacteria</taxon>
        <taxon>Pseudomonadati</taxon>
        <taxon>Pseudomonadota</taxon>
        <taxon>Betaproteobacteria</taxon>
        <taxon>Nitrosomonadales</taxon>
        <taxon>Methylophilaceae</taxon>
        <taxon>Candidatus Methylopumilus</taxon>
    </lineage>
</organism>
<dbReference type="InterPro" id="IPR029063">
    <property type="entry name" value="SAM-dependent_MTases_sf"/>
</dbReference>
<sequence length="286" mass="32420">MLSYRHAFHAGNHADVLKHFVLMQVIAHTAQKDKPFWYIDTHAGAGKYSLDAGYATQNAEYESGIAKLWNENDLPQALLNYVGYIKSLNQPSSPKTAKLNMYPGSPLCAQALLRADDRMRLFELHPSDFDILRENFKGHQRTVKIDMSNGFGGIKAILPPPPRRAVVLIDPPYEEKQDYQRVVEMIKDSLQRFATGTYIVWYPLLQRPEPHQMVEKLKQLDLKSWLNVSLTVQEPAIEGFGMYGSGLFIVNPPWTLPNTLSEAMPYLTEKLAVDDSASFEIDSHIS</sequence>
<dbReference type="HOGENOM" id="CLU_061769_1_0_4"/>
<comment type="function">
    <text evidence="1">Specifically methylates the adenine in position 2030 of 23S rRNA.</text>
</comment>
<dbReference type="SUPFAM" id="SSF53335">
    <property type="entry name" value="S-adenosyl-L-methionine-dependent methyltransferases"/>
    <property type="match status" value="1"/>
</dbReference>
<comment type="subunit">
    <text evidence="1">Monomer.</text>
</comment>
<dbReference type="AlphaFoldDB" id="A0A0B7J001"/>
<reference evidence="3" key="1">
    <citation type="submission" date="2014-12" db="EMBL/GenBank/DDBJ databases">
        <authorList>
            <person name="Salcher M.M."/>
        </authorList>
    </citation>
    <scope>NUCLEOTIDE SEQUENCE [LARGE SCALE GENOMIC DNA]</scope>
    <source>
        <strain evidence="3">MMS-10A-171</strain>
    </source>
</reference>
<dbReference type="KEGG" id="mbac:BN1209_1046"/>
<accession>A0A0B7J001</accession>
<evidence type="ECO:0000256" key="1">
    <source>
        <dbReference type="HAMAP-Rule" id="MF_00934"/>
    </source>
</evidence>
<feature type="binding site" evidence="1">
    <location>
        <position position="19"/>
    </location>
    <ligand>
        <name>S-adenosyl-L-methionine</name>
        <dbReference type="ChEBI" id="CHEBI:59789"/>
    </ligand>
</feature>
<dbReference type="GO" id="GO:0070475">
    <property type="term" value="P:rRNA base methylation"/>
    <property type="evidence" value="ECO:0007669"/>
    <property type="project" value="UniProtKB-UniRule"/>
</dbReference>
<feature type="active site" description="Proton acceptor" evidence="1">
    <location>
        <position position="170"/>
    </location>
</feature>
<dbReference type="PANTHER" id="PTHR37426">
    <property type="entry name" value="RIBOSOMAL RNA LARGE SUBUNIT METHYLTRANSFERASE J"/>
    <property type="match status" value="1"/>
</dbReference>
<dbReference type="OrthoDB" id="9791274at2"/>
<feature type="binding site" evidence="1">
    <location>
        <position position="105"/>
    </location>
    <ligand>
        <name>S-adenosyl-L-methionine</name>
        <dbReference type="ChEBI" id="CHEBI:59789"/>
    </ligand>
</feature>
<dbReference type="HAMAP" id="MF_00934">
    <property type="entry name" value="23SrRNA_methyltr_J"/>
    <property type="match status" value="1"/>
</dbReference>
<gene>
    <name evidence="1 2" type="primary">rlmJ</name>
    <name evidence="2" type="ORF">BN1209_1046</name>
</gene>
<dbReference type="EC" id="2.1.1.266" evidence="1"/>
<proteinExistence type="inferred from homology"/>
<keyword evidence="3" id="KW-1185">Reference proteome</keyword>
<keyword evidence="1" id="KW-0694">RNA-binding</keyword>
<keyword evidence="1" id="KW-0698">rRNA processing</keyword>
<dbReference type="InterPro" id="IPR007473">
    <property type="entry name" value="RlmJ"/>
</dbReference>
<evidence type="ECO:0000313" key="3">
    <source>
        <dbReference type="Proteomes" id="UP000056322"/>
    </source>
</evidence>
<dbReference type="Gene3D" id="3.40.50.150">
    <property type="entry name" value="Vaccinia Virus protein VP39"/>
    <property type="match status" value="1"/>
</dbReference>
<feature type="binding site" evidence="1">
    <location>
        <position position="123"/>
    </location>
    <ligand>
        <name>S-adenosyl-L-methionine</name>
        <dbReference type="ChEBI" id="CHEBI:59789"/>
    </ligand>
</feature>
<dbReference type="EMBL" id="LN794158">
    <property type="protein sequence ID" value="CEN56087.1"/>
    <property type="molecule type" value="Genomic_DNA"/>
</dbReference>
<evidence type="ECO:0000313" key="2">
    <source>
        <dbReference type="EMBL" id="CEN56087.1"/>
    </source>
</evidence>
<dbReference type="GO" id="GO:0005829">
    <property type="term" value="C:cytosol"/>
    <property type="evidence" value="ECO:0007669"/>
    <property type="project" value="TreeGrafter"/>
</dbReference>
<dbReference type="RefSeq" id="WP_045751978.1">
    <property type="nucleotide sequence ID" value="NZ_LN794158.1"/>
</dbReference>
<dbReference type="STRING" id="1581680.BN1209_1046"/>
<dbReference type="Proteomes" id="UP000056322">
    <property type="component" value="Chromosome 1"/>
</dbReference>